<proteinExistence type="inferred from homology"/>
<evidence type="ECO:0000313" key="3">
    <source>
        <dbReference type="EMBL" id="OGC63132.1"/>
    </source>
</evidence>
<sequence length="215" mass="23959">MENLLNLIFPPKCLFCSSTGAIFCEVCLGKCVVLNQIETLKNQGFNFELKLLSIFSYEGLVRLCIKKSKYQAKQFAALKVLASRGVTYLKPYSSFFGNFYVMAVPPSENNLSKRGFNQADVIVHVLAKNLPIRTFSKNPLHRLKATVSQHSKSRVERFNTLKDAFWADASLVAGKNILLVDDICTSGATFFECAKALKRAGVKSIGCFALSRRLL</sequence>
<gene>
    <name evidence="3" type="ORF">A2264_00330</name>
</gene>
<name>A0A1F4W127_UNCKA</name>
<dbReference type="PANTHER" id="PTHR47505:SF1">
    <property type="entry name" value="DNA UTILIZATION PROTEIN YHGH"/>
    <property type="match status" value="1"/>
</dbReference>
<comment type="caution">
    <text evidence="3">The sequence shown here is derived from an EMBL/GenBank/DDBJ whole genome shotgun (WGS) entry which is preliminary data.</text>
</comment>
<reference evidence="3 4" key="1">
    <citation type="journal article" date="2016" name="Nat. Commun.">
        <title>Thousands of microbial genomes shed light on interconnected biogeochemical processes in an aquifer system.</title>
        <authorList>
            <person name="Anantharaman K."/>
            <person name="Brown C.T."/>
            <person name="Hug L.A."/>
            <person name="Sharon I."/>
            <person name="Castelle C.J."/>
            <person name="Probst A.J."/>
            <person name="Thomas B.C."/>
            <person name="Singh A."/>
            <person name="Wilkins M.J."/>
            <person name="Karaoz U."/>
            <person name="Brodie E.L."/>
            <person name="Williams K.H."/>
            <person name="Hubbard S.S."/>
            <person name="Banfield J.F."/>
        </authorList>
    </citation>
    <scope>NUCLEOTIDE SEQUENCE [LARGE SCALE GENOMIC DNA]</scope>
</reference>
<evidence type="ECO:0000259" key="2">
    <source>
        <dbReference type="Pfam" id="PF00156"/>
    </source>
</evidence>
<evidence type="ECO:0000256" key="1">
    <source>
        <dbReference type="ARBA" id="ARBA00008007"/>
    </source>
</evidence>
<protein>
    <recommendedName>
        <fullName evidence="2">Phosphoribosyltransferase domain-containing protein</fullName>
    </recommendedName>
</protein>
<accession>A0A1F4W127</accession>
<dbReference type="EMBL" id="MEVT01000008">
    <property type="protein sequence ID" value="OGC63132.1"/>
    <property type="molecule type" value="Genomic_DNA"/>
</dbReference>
<dbReference type="InterPro" id="IPR051910">
    <property type="entry name" value="ComF/GntX_DNA_util-trans"/>
</dbReference>
<dbReference type="CDD" id="cd06223">
    <property type="entry name" value="PRTases_typeI"/>
    <property type="match status" value="1"/>
</dbReference>
<evidence type="ECO:0000313" key="4">
    <source>
        <dbReference type="Proteomes" id="UP000176614"/>
    </source>
</evidence>
<dbReference type="InterPro" id="IPR000836">
    <property type="entry name" value="PRTase_dom"/>
</dbReference>
<dbReference type="PANTHER" id="PTHR47505">
    <property type="entry name" value="DNA UTILIZATION PROTEIN YHGH"/>
    <property type="match status" value="1"/>
</dbReference>
<comment type="similarity">
    <text evidence="1">Belongs to the ComF/GntX family.</text>
</comment>
<dbReference type="InterPro" id="IPR029057">
    <property type="entry name" value="PRTase-like"/>
</dbReference>
<dbReference type="Proteomes" id="UP000176614">
    <property type="component" value="Unassembled WGS sequence"/>
</dbReference>
<dbReference type="Gene3D" id="3.40.50.2020">
    <property type="match status" value="1"/>
</dbReference>
<dbReference type="AlphaFoldDB" id="A0A1F4W127"/>
<organism evidence="3 4">
    <name type="scientific">candidate division WWE3 bacterium RIFOXYA2_FULL_46_9</name>
    <dbReference type="NCBI Taxonomy" id="1802636"/>
    <lineage>
        <taxon>Bacteria</taxon>
        <taxon>Katanobacteria</taxon>
    </lineage>
</organism>
<dbReference type="Pfam" id="PF00156">
    <property type="entry name" value="Pribosyltran"/>
    <property type="match status" value="1"/>
</dbReference>
<feature type="domain" description="Phosphoribosyltransferase" evidence="2">
    <location>
        <begin position="154"/>
        <end position="211"/>
    </location>
</feature>
<dbReference type="SUPFAM" id="SSF53271">
    <property type="entry name" value="PRTase-like"/>
    <property type="match status" value="1"/>
</dbReference>